<dbReference type="AlphaFoldDB" id="A0AAU9LR94"/>
<proteinExistence type="predicted"/>
<dbReference type="EMBL" id="CAKMRJ010000002">
    <property type="protein sequence ID" value="CAH1417351.1"/>
    <property type="molecule type" value="Genomic_DNA"/>
</dbReference>
<protein>
    <submittedName>
        <fullName evidence="1">Uncharacterized protein</fullName>
    </submittedName>
</protein>
<accession>A0AAU9LR94</accession>
<comment type="caution">
    <text evidence="1">The sequence shown here is derived from an EMBL/GenBank/DDBJ whole genome shotgun (WGS) entry which is preliminary data.</text>
</comment>
<sequence>MVPPTSDDLFRCFRSETVSSELRSFTMLRVSECDVQKLKNFKVYKKGGKTIVFTQTKRDADEVSLI</sequence>
<evidence type="ECO:0000313" key="1">
    <source>
        <dbReference type="EMBL" id="CAH1417351.1"/>
    </source>
</evidence>
<gene>
    <name evidence="1" type="ORF">LVIROSA_LOCUS5041</name>
</gene>
<keyword evidence="2" id="KW-1185">Reference proteome</keyword>
<dbReference type="Proteomes" id="UP001157418">
    <property type="component" value="Unassembled WGS sequence"/>
</dbReference>
<organism evidence="1 2">
    <name type="scientific">Lactuca virosa</name>
    <dbReference type="NCBI Taxonomy" id="75947"/>
    <lineage>
        <taxon>Eukaryota</taxon>
        <taxon>Viridiplantae</taxon>
        <taxon>Streptophyta</taxon>
        <taxon>Embryophyta</taxon>
        <taxon>Tracheophyta</taxon>
        <taxon>Spermatophyta</taxon>
        <taxon>Magnoliopsida</taxon>
        <taxon>eudicotyledons</taxon>
        <taxon>Gunneridae</taxon>
        <taxon>Pentapetalae</taxon>
        <taxon>asterids</taxon>
        <taxon>campanulids</taxon>
        <taxon>Asterales</taxon>
        <taxon>Asteraceae</taxon>
        <taxon>Cichorioideae</taxon>
        <taxon>Cichorieae</taxon>
        <taxon>Lactucinae</taxon>
        <taxon>Lactuca</taxon>
    </lineage>
</organism>
<evidence type="ECO:0000313" key="2">
    <source>
        <dbReference type="Proteomes" id="UP001157418"/>
    </source>
</evidence>
<name>A0AAU9LR94_9ASTR</name>
<reference evidence="1 2" key="1">
    <citation type="submission" date="2022-01" db="EMBL/GenBank/DDBJ databases">
        <authorList>
            <person name="Xiong W."/>
            <person name="Schranz E."/>
        </authorList>
    </citation>
    <scope>NUCLEOTIDE SEQUENCE [LARGE SCALE GENOMIC DNA]</scope>
</reference>